<evidence type="ECO:0000313" key="2">
    <source>
        <dbReference type="Proteomes" id="UP000019109"/>
    </source>
</evidence>
<reference evidence="1" key="1">
    <citation type="journal article" date="2014" name="Genome Announc.">
        <title>Draft Genome Sequence of Clostridium straminisolvens Strain JCM 21531T, Isolated from a Cellulose-Degrading Bacterial Community.</title>
        <authorList>
            <person name="Yuki M."/>
            <person name="Oshima K."/>
            <person name="Suda W."/>
            <person name="Sakamoto M."/>
            <person name="Kitamura K."/>
            <person name="Iida T."/>
            <person name="Hattori M."/>
            <person name="Ohkuma M."/>
        </authorList>
    </citation>
    <scope>NUCLEOTIDE SEQUENCE [LARGE SCALE GENOMIC DNA]</scope>
    <source>
        <strain evidence="1">JCM 21531</strain>
    </source>
</reference>
<dbReference type="EMBL" id="BAVR01000045">
    <property type="protein sequence ID" value="GAE89771.1"/>
    <property type="molecule type" value="Genomic_DNA"/>
</dbReference>
<dbReference type="RefSeq" id="WP_054847096.1">
    <property type="nucleotide sequence ID" value="NZ_BAVR01000045.1"/>
</dbReference>
<dbReference type="Proteomes" id="UP000019109">
    <property type="component" value="Unassembled WGS sequence"/>
</dbReference>
<keyword evidence="2" id="KW-1185">Reference proteome</keyword>
<protein>
    <submittedName>
        <fullName evidence="1">Uncharacterized protein</fullName>
    </submittedName>
</protein>
<accession>W4V9B2</accession>
<comment type="caution">
    <text evidence="1">The sequence shown here is derived from an EMBL/GenBank/DDBJ whole genome shotgun (WGS) entry which is preliminary data.</text>
</comment>
<sequence length="146" mass="17162">MSGYSFVYVKIDRNNSMVHSTGITFKDFSMGLNLDKCYLILAGYSHECRFNTKLLLEYVTKEQARSLIEQDVYAFGDFCWVDFENEKQLHLVTDEELARLLFMSHQKRPLGSFRIDSLMNEYGYLCHDDGYCNYTYLYDIKSTKTS</sequence>
<name>W4V9B2_9FIRM</name>
<evidence type="ECO:0000313" key="1">
    <source>
        <dbReference type="EMBL" id="GAE89771.1"/>
    </source>
</evidence>
<dbReference type="OrthoDB" id="8704087at2"/>
<proteinExistence type="predicted"/>
<organism evidence="1 2">
    <name type="scientific">Acetivibrio straminisolvens JCM 21531</name>
    <dbReference type="NCBI Taxonomy" id="1294263"/>
    <lineage>
        <taxon>Bacteria</taxon>
        <taxon>Bacillati</taxon>
        <taxon>Bacillota</taxon>
        <taxon>Clostridia</taxon>
        <taxon>Eubacteriales</taxon>
        <taxon>Oscillospiraceae</taxon>
        <taxon>Acetivibrio</taxon>
    </lineage>
</organism>
<gene>
    <name evidence="1" type="ORF">JCM21531_3329</name>
</gene>
<dbReference type="AlphaFoldDB" id="W4V9B2"/>